<dbReference type="InterPro" id="IPR050979">
    <property type="entry name" value="LD-transpeptidase"/>
</dbReference>
<reference evidence="11 12" key="1">
    <citation type="submission" date="2020-07" db="EMBL/GenBank/DDBJ databases">
        <authorList>
            <person name="Feng X."/>
        </authorList>
    </citation>
    <scope>NUCLEOTIDE SEQUENCE [LARGE SCALE GENOMIC DNA]</scope>
    <source>
        <strain evidence="11 12">JCM31066</strain>
    </source>
</reference>
<dbReference type="GO" id="GO:0071972">
    <property type="term" value="F:peptidoglycan L,D-transpeptidase activity"/>
    <property type="evidence" value="ECO:0007669"/>
    <property type="project" value="TreeGrafter"/>
</dbReference>
<evidence type="ECO:0000313" key="12">
    <source>
        <dbReference type="Proteomes" id="UP000546464"/>
    </source>
</evidence>
<dbReference type="GO" id="GO:0018104">
    <property type="term" value="P:peptidoglycan-protein cross-linking"/>
    <property type="evidence" value="ECO:0007669"/>
    <property type="project" value="TreeGrafter"/>
</dbReference>
<evidence type="ECO:0000256" key="7">
    <source>
        <dbReference type="ARBA" id="ARBA00022984"/>
    </source>
</evidence>
<comment type="pathway">
    <text evidence="1 9">Cell wall biogenesis; peptidoglycan biosynthesis.</text>
</comment>
<name>A0A842HBQ6_9BACT</name>
<dbReference type="RefSeq" id="WP_185674701.1">
    <property type="nucleotide sequence ID" value="NZ_JACHVB010000014.1"/>
</dbReference>
<evidence type="ECO:0000256" key="2">
    <source>
        <dbReference type="ARBA" id="ARBA00005992"/>
    </source>
</evidence>
<sequence length="178" mass="19728">MVVFNGYSSILARCARLSIEPTQHAIHVSLGEKKLRHFLNGALVRTYDTAFGINPPSCVENSLGTPTGLHFIDEKIGDGAPEGMVFIGRIPTGKRYWEYGPEEKRNFVTTRILWLRGLEPGHNAGPGCDSHDRYIYIHGTNLEADFANARSHGCVLLRNAEMIDFYNAVPSGTLVLIE</sequence>
<keyword evidence="7 9" id="KW-0573">Peptidoglycan synthesis</keyword>
<dbReference type="PROSITE" id="PS52029">
    <property type="entry name" value="LD_TPASE"/>
    <property type="match status" value="1"/>
</dbReference>
<dbReference type="Gene3D" id="2.40.440.10">
    <property type="entry name" value="L,D-transpeptidase catalytic domain-like"/>
    <property type="match status" value="1"/>
</dbReference>
<feature type="active site" description="Nucleophile" evidence="9">
    <location>
        <position position="154"/>
    </location>
</feature>
<evidence type="ECO:0000256" key="5">
    <source>
        <dbReference type="ARBA" id="ARBA00022801"/>
    </source>
</evidence>
<dbReference type="GO" id="GO:0016757">
    <property type="term" value="F:glycosyltransferase activity"/>
    <property type="evidence" value="ECO:0007669"/>
    <property type="project" value="UniProtKB-KW"/>
</dbReference>
<organism evidence="11 12">
    <name type="scientific">Ruficoccus amylovorans</name>
    <dbReference type="NCBI Taxonomy" id="1804625"/>
    <lineage>
        <taxon>Bacteria</taxon>
        <taxon>Pseudomonadati</taxon>
        <taxon>Verrucomicrobiota</taxon>
        <taxon>Opitutia</taxon>
        <taxon>Puniceicoccales</taxon>
        <taxon>Cerasicoccaceae</taxon>
        <taxon>Ruficoccus</taxon>
    </lineage>
</organism>
<protein>
    <submittedName>
        <fullName evidence="11">L,D-transpeptidase</fullName>
    </submittedName>
</protein>
<keyword evidence="8 9" id="KW-0961">Cell wall biogenesis/degradation</keyword>
<dbReference type="UniPathway" id="UPA00219"/>
<dbReference type="AlphaFoldDB" id="A0A842HBQ6"/>
<dbReference type="PANTHER" id="PTHR30582">
    <property type="entry name" value="L,D-TRANSPEPTIDASE"/>
    <property type="match status" value="1"/>
</dbReference>
<keyword evidence="3" id="KW-0328">Glycosyltransferase</keyword>
<dbReference type="GO" id="GO:0005576">
    <property type="term" value="C:extracellular region"/>
    <property type="evidence" value="ECO:0007669"/>
    <property type="project" value="TreeGrafter"/>
</dbReference>
<gene>
    <name evidence="11" type="ORF">H5P28_05435</name>
</gene>
<evidence type="ECO:0000313" key="11">
    <source>
        <dbReference type="EMBL" id="MBC2593700.1"/>
    </source>
</evidence>
<dbReference type="Proteomes" id="UP000546464">
    <property type="component" value="Unassembled WGS sequence"/>
</dbReference>
<dbReference type="InterPro" id="IPR005490">
    <property type="entry name" value="LD_TPept_cat_dom"/>
</dbReference>
<comment type="caution">
    <text evidence="11">The sequence shown here is derived from an EMBL/GenBank/DDBJ whole genome shotgun (WGS) entry which is preliminary data.</text>
</comment>
<dbReference type="GO" id="GO:0008360">
    <property type="term" value="P:regulation of cell shape"/>
    <property type="evidence" value="ECO:0007669"/>
    <property type="project" value="UniProtKB-UniRule"/>
</dbReference>
<dbReference type="PANTHER" id="PTHR30582:SF24">
    <property type="entry name" value="L,D-TRANSPEPTIDASE ERFK_SRFK-RELATED"/>
    <property type="match status" value="1"/>
</dbReference>
<accession>A0A842HBQ6</accession>
<dbReference type="InterPro" id="IPR038063">
    <property type="entry name" value="Transpep_catalytic_dom"/>
</dbReference>
<evidence type="ECO:0000256" key="4">
    <source>
        <dbReference type="ARBA" id="ARBA00022679"/>
    </source>
</evidence>
<evidence type="ECO:0000256" key="8">
    <source>
        <dbReference type="ARBA" id="ARBA00023316"/>
    </source>
</evidence>
<evidence type="ECO:0000256" key="3">
    <source>
        <dbReference type="ARBA" id="ARBA00022676"/>
    </source>
</evidence>
<keyword evidence="4" id="KW-0808">Transferase</keyword>
<keyword evidence="12" id="KW-1185">Reference proteome</keyword>
<dbReference type="Pfam" id="PF03734">
    <property type="entry name" value="YkuD"/>
    <property type="match status" value="1"/>
</dbReference>
<dbReference type="GO" id="GO:0071555">
    <property type="term" value="P:cell wall organization"/>
    <property type="evidence" value="ECO:0007669"/>
    <property type="project" value="UniProtKB-UniRule"/>
</dbReference>
<proteinExistence type="inferred from homology"/>
<evidence type="ECO:0000259" key="10">
    <source>
        <dbReference type="PROSITE" id="PS52029"/>
    </source>
</evidence>
<feature type="domain" description="L,D-TPase catalytic" evidence="10">
    <location>
        <begin position="24"/>
        <end position="178"/>
    </location>
</feature>
<dbReference type="CDD" id="cd16913">
    <property type="entry name" value="YkuD_like"/>
    <property type="match status" value="1"/>
</dbReference>
<keyword evidence="5" id="KW-0378">Hydrolase</keyword>
<evidence type="ECO:0000256" key="9">
    <source>
        <dbReference type="PROSITE-ProRule" id="PRU01373"/>
    </source>
</evidence>
<comment type="similarity">
    <text evidence="2">Belongs to the YkuD family.</text>
</comment>
<dbReference type="EMBL" id="JACHVB010000014">
    <property type="protein sequence ID" value="MBC2593700.1"/>
    <property type="molecule type" value="Genomic_DNA"/>
</dbReference>
<evidence type="ECO:0000256" key="6">
    <source>
        <dbReference type="ARBA" id="ARBA00022960"/>
    </source>
</evidence>
<evidence type="ECO:0000256" key="1">
    <source>
        <dbReference type="ARBA" id="ARBA00004752"/>
    </source>
</evidence>
<dbReference type="SUPFAM" id="SSF141523">
    <property type="entry name" value="L,D-transpeptidase catalytic domain-like"/>
    <property type="match status" value="1"/>
</dbReference>
<keyword evidence="6 9" id="KW-0133">Cell shape</keyword>
<feature type="active site" description="Proton donor/acceptor" evidence="9">
    <location>
        <position position="138"/>
    </location>
</feature>